<dbReference type="EMBL" id="UYYG01000203">
    <property type="protein sequence ID" value="VDN53882.1"/>
    <property type="molecule type" value="Genomic_DNA"/>
</dbReference>
<dbReference type="Proteomes" id="UP000274756">
    <property type="component" value="Unassembled WGS sequence"/>
</dbReference>
<dbReference type="AlphaFoldDB" id="A0A0N4UQT0"/>
<evidence type="ECO:0000259" key="1">
    <source>
        <dbReference type="Pfam" id="PF23003"/>
    </source>
</evidence>
<dbReference type="STRING" id="318479.A0A0N4UQT0"/>
<dbReference type="OrthoDB" id="5801705at2759"/>
<accession>A0A0N4UQT0</accession>
<reference evidence="2 4" key="2">
    <citation type="submission" date="2018-11" db="EMBL/GenBank/DDBJ databases">
        <authorList>
            <consortium name="Pathogen Informatics"/>
        </authorList>
    </citation>
    <scope>NUCLEOTIDE SEQUENCE [LARGE SCALE GENOMIC DNA]</scope>
</reference>
<organism evidence="3 5">
    <name type="scientific">Dracunculus medinensis</name>
    <name type="common">Guinea worm</name>
    <dbReference type="NCBI Taxonomy" id="318479"/>
    <lineage>
        <taxon>Eukaryota</taxon>
        <taxon>Metazoa</taxon>
        <taxon>Ecdysozoa</taxon>
        <taxon>Nematoda</taxon>
        <taxon>Chromadorea</taxon>
        <taxon>Rhabditida</taxon>
        <taxon>Spirurina</taxon>
        <taxon>Dracunculoidea</taxon>
        <taxon>Dracunculidae</taxon>
        <taxon>Dracunculus</taxon>
    </lineage>
</organism>
<reference evidence="5" key="1">
    <citation type="submission" date="2017-02" db="UniProtKB">
        <authorList>
            <consortium name="WormBaseParasite"/>
        </authorList>
    </citation>
    <scope>IDENTIFICATION</scope>
</reference>
<feature type="domain" description="Abnormal cell migration protein 18-like fibronectin type I" evidence="1">
    <location>
        <begin position="22"/>
        <end position="83"/>
    </location>
</feature>
<dbReference type="Proteomes" id="UP000038040">
    <property type="component" value="Unplaced"/>
</dbReference>
<dbReference type="WBParaSite" id="DME_0001038501-mRNA-1">
    <property type="protein sequence ID" value="DME_0001038501-mRNA-1"/>
    <property type="gene ID" value="DME_0001038501"/>
</dbReference>
<dbReference type="InterPro" id="IPR055119">
    <property type="entry name" value="Mig18_Fn1"/>
</dbReference>
<sequence>MASNNLDITLVASEASLTSNVVGCKKGSNYFNEGQIWTEKHVRYQCVSDGVLKVLGCVDDGGFIELGKDVLVNGVVHRCYRIGSVTYYHRFRCDAQTLAQCTKNMRLE</sequence>
<proteinExistence type="predicted"/>
<evidence type="ECO:0000313" key="4">
    <source>
        <dbReference type="Proteomes" id="UP000274756"/>
    </source>
</evidence>
<gene>
    <name evidence="2" type="ORF">DME_LOCUS3855</name>
</gene>
<keyword evidence="4" id="KW-1185">Reference proteome</keyword>
<name>A0A0N4UQT0_DRAME</name>
<protein>
    <submittedName>
        <fullName evidence="5">DUF3421 domain-containing protein</fullName>
    </submittedName>
</protein>
<dbReference type="Pfam" id="PF23003">
    <property type="entry name" value="Fn1_2"/>
    <property type="match status" value="1"/>
</dbReference>
<evidence type="ECO:0000313" key="3">
    <source>
        <dbReference type="Proteomes" id="UP000038040"/>
    </source>
</evidence>
<evidence type="ECO:0000313" key="5">
    <source>
        <dbReference type="WBParaSite" id="DME_0001038501-mRNA-1"/>
    </source>
</evidence>
<evidence type="ECO:0000313" key="2">
    <source>
        <dbReference type="EMBL" id="VDN53882.1"/>
    </source>
</evidence>